<accession>A0ACC3B1G6</accession>
<gene>
    <name evidence="1" type="ORF">N8T08_005607</name>
</gene>
<sequence length="278" mass="30107">MSGAEILGVASAALGLLEMAVTLVERVRNAHARQKELAAVLESYRHEIHMTTCIVNIVKNEEALQTAGVASSLVEINKIGVRMKEFLETLQPAERGTLRQFAHQLVRGSDDDSRLRTFMNQLIRAKLDLSLKIQVANVGLTRSVGDRMVVNVATIDRIDSLLQSTFGEGKGLKIANLINHQVPDGDNTVALGDKELGCLGSDGAGSHTTRLILNNVTLDQALQINGPVGEKGWREVSRLTIKDNCARDKSIQVNHAVSLDVFDRLLAARAATVSTANT</sequence>
<dbReference type="EMBL" id="JAOPJF010000032">
    <property type="protein sequence ID" value="KAK1144194.1"/>
    <property type="molecule type" value="Genomic_DNA"/>
</dbReference>
<protein>
    <submittedName>
        <fullName evidence="1">Uncharacterized protein</fullName>
    </submittedName>
</protein>
<organism evidence="1 2">
    <name type="scientific">Aspergillus melleus</name>
    <dbReference type="NCBI Taxonomy" id="138277"/>
    <lineage>
        <taxon>Eukaryota</taxon>
        <taxon>Fungi</taxon>
        <taxon>Dikarya</taxon>
        <taxon>Ascomycota</taxon>
        <taxon>Pezizomycotina</taxon>
        <taxon>Eurotiomycetes</taxon>
        <taxon>Eurotiomycetidae</taxon>
        <taxon>Eurotiales</taxon>
        <taxon>Aspergillaceae</taxon>
        <taxon>Aspergillus</taxon>
        <taxon>Aspergillus subgen. Circumdati</taxon>
    </lineage>
</organism>
<name>A0ACC3B1G6_9EURO</name>
<proteinExistence type="predicted"/>
<evidence type="ECO:0000313" key="2">
    <source>
        <dbReference type="Proteomes" id="UP001177260"/>
    </source>
</evidence>
<keyword evidence="2" id="KW-1185">Reference proteome</keyword>
<reference evidence="1 2" key="1">
    <citation type="journal article" date="2023" name="ACS Omega">
        <title>Identification of the Neoaspergillic Acid Biosynthesis Gene Cluster by Establishing an In Vitro CRISPR-Ribonucleoprotein Genetic System in Aspergillus melleus.</title>
        <authorList>
            <person name="Yuan B."/>
            <person name="Grau M.F."/>
            <person name="Murata R.M."/>
            <person name="Torok T."/>
            <person name="Venkateswaran K."/>
            <person name="Stajich J.E."/>
            <person name="Wang C.C.C."/>
        </authorList>
    </citation>
    <scope>NUCLEOTIDE SEQUENCE [LARGE SCALE GENOMIC DNA]</scope>
    <source>
        <strain evidence="1 2">IMV 1140</strain>
    </source>
</reference>
<dbReference type="Proteomes" id="UP001177260">
    <property type="component" value="Unassembled WGS sequence"/>
</dbReference>
<evidence type="ECO:0000313" key="1">
    <source>
        <dbReference type="EMBL" id="KAK1144194.1"/>
    </source>
</evidence>
<comment type="caution">
    <text evidence="1">The sequence shown here is derived from an EMBL/GenBank/DDBJ whole genome shotgun (WGS) entry which is preliminary data.</text>
</comment>